<protein>
    <submittedName>
        <fullName evidence="4">ABC transporter substrate-binding protein</fullName>
    </submittedName>
</protein>
<keyword evidence="5" id="KW-1185">Reference proteome</keyword>
<dbReference type="CDD" id="cd00995">
    <property type="entry name" value="PBP2_NikA_DppA_OppA_like"/>
    <property type="match status" value="1"/>
</dbReference>
<dbReference type="PIRSF" id="PIRSF002741">
    <property type="entry name" value="MppA"/>
    <property type="match status" value="1"/>
</dbReference>
<keyword evidence="1 2" id="KW-0732">Signal</keyword>
<dbReference type="PANTHER" id="PTHR30290:SF38">
    <property type="entry name" value="D,D-DIPEPTIDE-BINDING PERIPLASMIC PROTEIN DDPA-RELATED"/>
    <property type="match status" value="1"/>
</dbReference>
<evidence type="ECO:0000256" key="2">
    <source>
        <dbReference type="SAM" id="SignalP"/>
    </source>
</evidence>
<feature type="signal peptide" evidence="2">
    <location>
        <begin position="1"/>
        <end position="29"/>
    </location>
</feature>
<dbReference type="InterPro" id="IPR039424">
    <property type="entry name" value="SBP_5"/>
</dbReference>
<feature type="chain" id="PRO_5045968841" evidence="2">
    <location>
        <begin position="30"/>
        <end position="520"/>
    </location>
</feature>
<dbReference type="InterPro" id="IPR030678">
    <property type="entry name" value="Peptide/Ni-bd"/>
</dbReference>
<organism evidence="4 5">
    <name type="scientific">Nonomuraea guangzhouensis</name>
    <dbReference type="NCBI Taxonomy" id="1291555"/>
    <lineage>
        <taxon>Bacteria</taxon>
        <taxon>Bacillati</taxon>
        <taxon>Actinomycetota</taxon>
        <taxon>Actinomycetes</taxon>
        <taxon>Streptosporangiales</taxon>
        <taxon>Streptosporangiaceae</taxon>
        <taxon>Nonomuraea</taxon>
    </lineage>
</organism>
<accession>A0ABW4GEY6</accession>
<feature type="domain" description="Solute-binding protein family 5" evidence="3">
    <location>
        <begin position="91"/>
        <end position="409"/>
    </location>
</feature>
<dbReference type="PROSITE" id="PS51257">
    <property type="entry name" value="PROKAR_LIPOPROTEIN"/>
    <property type="match status" value="1"/>
</dbReference>
<dbReference type="PANTHER" id="PTHR30290">
    <property type="entry name" value="PERIPLASMIC BINDING COMPONENT OF ABC TRANSPORTER"/>
    <property type="match status" value="1"/>
</dbReference>
<evidence type="ECO:0000259" key="3">
    <source>
        <dbReference type="Pfam" id="PF00496"/>
    </source>
</evidence>
<gene>
    <name evidence="4" type="ORF">ACFSJ0_27065</name>
</gene>
<evidence type="ECO:0000313" key="5">
    <source>
        <dbReference type="Proteomes" id="UP001597097"/>
    </source>
</evidence>
<dbReference type="EMBL" id="JBHUCM010000019">
    <property type="protein sequence ID" value="MFD1540746.1"/>
    <property type="molecule type" value="Genomic_DNA"/>
</dbReference>
<reference evidence="5" key="1">
    <citation type="journal article" date="2019" name="Int. J. Syst. Evol. Microbiol.">
        <title>The Global Catalogue of Microorganisms (GCM) 10K type strain sequencing project: providing services to taxonomists for standard genome sequencing and annotation.</title>
        <authorList>
            <consortium name="The Broad Institute Genomics Platform"/>
            <consortium name="The Broad Institute Genome Sequencing Center for Infectious Disease"/>
            <person name="Wu L."/>
            <person name="Ma J."/>
        </authorList>
    </citation>
    <scope>NUCLEOTIDE SEQUENCE [LARGE SCALE GENOMIC DNA]</scope>
    <source>
        <strain evidence="5">CGMCC 1.15399</strain>
    </source>
</reference>
<dbReference type="RefSeq" id="WP_219539807.1">
    <property type="nucleotide sequence ID" value="NZ_JAHKRM010000077.1"/>
</dbReference>
<proteinExistence type="predicted"/>
<sequence length="520" mass="55464">MSLTKSAWRRRLAAGATGAAMLASAACSAANQGAIGSSAPAGPASKGGTLVVGQTTEAEPGSFLKTSFGNILWEYAVLETLTLIDTKTGQPKGVLAKSWTLAPDGKSLDIKLRDDVTFHSGRKLTVADVIFAIQQVQDPKVGAANQSIAAQISDMKATGDYELALTFKQPLPNVFDLFETMPIPNKDAYADYASGTKVDGTGRFEWKSWTPGGKLQLSKYAKYRDAQNTHLDNIEINLIKDPTAMVAAIRSGRVQYGVGLAGLDARSLSQQPGFALVSSGGAAIPLGFDVTKPPFDNKAVRQAIHYAIDRDRIVQQVEGGQAQATNLPWRTSTIGYDAAQTKQYTYQPDKAKQMLAAAGVKAGTSFDVTMLNTPEATGVFQIVKNNLAAVGLNAKPVIATADYDAKVSSKNMGTPAFLMMNSNGLSPASAVVSRPELQADENVSHFKSPEYTRLVKAVTSASTTPDQQKALHDYSAYFADEAFVLPLITRPTLTVRSNALNDLAPTQMGFLDISRAWLSK</sequence>
<name>A0ABW4GEY6_9ACTN</name>
<dbReference type="InterPro" id="IPR000914">
    <property type="entry name" value="SBP_5_dom"/>
</dbReference>
<dbReference type="Proteomes" id="UP001597097">
    <property type="component" value="Unassembled WGS sequence"/>
</dbReference>
<dbReference type="Pfam" id="PF00496">
    <property type="entry name" value="SBP_bac_5"/>
    <property type="match status" value="1"/>
</dbReference>
<comment type="caution">
    <text evidence="4">The sequence shown here is derived from an EMBL/GenBank/DDBJ whole genome shotgun (WGS) entry which is preliminary data.</text>
</comment>
<evidence type="ECO:0000313" key="4">
    <source>
        <dbReference type="EMBL" id="MFD1540746.1"/>
    </source>
</evidence>
<evidence type="ECO:0000256" key="1">
    <source>
        <dbReference type="ARBA" id="ARBA00022729"/>
    </source>
</evidence>